<sequence length="150" mass="17151">MIPGHPEMSYEAQNIPAPVRKFVHLDVLNSNRPRRVDVRRDAFSSCLGRREQGGRSSEESPGRDTPIARPYQPEPLPFRYGRTTFRVKLAKKQWRSAPREETLHGTRSSPSRRELKGRWLVRDVQTNQIGEGGSMMSKLQMSKSRYGGTS</sequence>
<reference evidence="2" key="1">
    <citation type="submission" date="2021-10" db="EMBL/GenBank/DDBJ databases">
        <title>Melipona bicolor Genome sequencing and assembly.</title>
        <authorList>
            <person name="Araujo N.S."/>
            <person name="Arias M.C."/>
        </authorList>
    </citation>
    <scope>NUCLEOTIDE SEQUENCE</scope>
    <source>
        <strain evidence="2">USP_2M_L1-L4_2017</strain>
        <tissue evidence="2">Whole body</tissue>
    </source>
</reference>
<feature type="compositionally biased region" description="Basic and acidic residues" evidence="1">
    <location>
        <begin position="40"/>
        <end position="62"/>
    </location>
</feature>
<feature type="compositionally biased region" description="Polar residues" evidence="1">
    <location>
        <begin position="137"/>
        <end position="150"/>
    </location>
</feature>
<name>A0AA40GDE1_9HYME</name>
<feature type="compositionally biased region" description="Basic and acidic residues" evidence="1">
    <location>
        <begin position="111"/>
        <end position="121"/>
    </location>
</feature>
<dbReference type="Proteomes" id="UP001177670">
    <property type="component" value="Unassembled WGS sequence"/>
</dbReference>
<dbReference type="AlphaFoldDB" id="A0AA40GDE1"/>
<dbReference type="EMBL" id="JAHYIQ010000001">
    <property type="protein sequence ID" value="KAK1135807.1"/>
    <property type="molecule type" value="Genomic_DNA"/>
</dbReference>
<comment type="caution">
    <text evidence="2">The sequence shown here is derived from an EMBL/GenBank/DDBJ whole genome shotgun (WGS) entry which is preliminary data.</text>
</comment>
<feature type="region of interest" description="Disordered" evidence="1">
    <location>
        <begin position="40"/>
        <end position="78"/>
    </location>
</feature>
<evidence type="ECO:0000313" key="2">
    <source>
        <dbReference type="EMBL" id="KAK1135807.1"/>
    </source>
</evidence>
<gene>
    <name evidence="2" type="ORF">K0M31_000381</name>
</gene>
<organism evidence="2 3">
    <name type="scientific">Melipona bicolor</name>
    <dbReference type="NCBI Taxonomy" id="60889"/>
    <lineage>
        <taxon>Eukaryota</taxon>
        <taxon>Metazoa</taxon>
        <taxon>Ecdysozoa</taxon>
        <taxon>Arthropoda</taxon>
        <taxon>Hexapoda</taxon>
        <taxon>Insecta</taxon>
        <taxon>Pterygota</taxon>
        <taxon>Neoptera</taxon>
        <taxon>Endopterygota</taxon>
        <taxon>Hymenoptera</taxon>
        <taxon>Apocrita</taxon>
        <taxon>Aculeata</taxon>
        <taxon>Apoidea</taxon>
        <taxon>Anthophila</taxon>
        <taxon>Apidae</taxon>
        <taxon>Melipona</taxon>
    </lineage>
</organism>
<proteinExistence type="predicted"/>
<evidence type="ECO:0000256" key="1">
    <source>
        <dbReference type="SAM" id="MobiDB-lite"/>
    </source>
</evidence>
<evidence type="ECO:0000313" key="3">
    <source>
        <dbReference type="Proteomes" id="UP001177670"/>
    </source>
</evidence>
<protein>
    <submittedName>
        <fullName evidence="2">Uncharacterized protein</fullName>
    </submittedName>
</protein>
<accession>A0AA40GDE1</accession>
<feature type="region of interest" description="Disordered" evidence="1">
    <location>
        <begin position="91"/>
        <end position="150"/>
    </location>
</feature>
<keyword evidence="3" id="KW-1185">Reference proteome</keyword>